<dbReference type="RefSeq" id="WP_081843464.1">
    <property type="nucleotide sequence ID" value="NZ_LK021337.1"/>
</dbReference>
<protein>
    <submittedName>
        <fullName evidence="1">Small protein</fullName>
    </submittedName>
</protein>
<proteinExistence type="predicted"/>
<name>A0AAV2WF34_MYCNE</name>
<evidence type="ECO:0000313" key="2">
    <source>
        <dbReference type="Proteomes" id="UP000028864"/>
    </source>
</evidence>
<reference evidence="1" key="2">
    <citation type="submission" date="2015-09" db="EMBL/GenBank/DDBJ databases">
        <title>Draft genome sequence of Mycobacterium neoaurum DSM 44074.</title>
        <authorList>
            <person name="Croce O."/>
            <person name="Robert C."/>
            <person name="Raoult D."/>
            <person name="Drancourt M."/>
        </authorList>
    </citation>
    <scope>NUCLEOTIDE SEQUENCE</scope>
    <source>
        <strain evidence="1">DSM 44074</strain>
    </source>
</reference>
<dbReference type="AlphaFoldDB" id="A0AAV2WF34"/>
<organism evidence="1 2">
    <name type="scientific">Mycolicibacterium neoaurum</name>
    <name type="common">Mycobacterium neoaurum</name>
    <dbReference type="NCBI Taxonomy" id="1795"/>
    <lineage>
        <taxon>Bacteria</taxon>
        <taxon>Bacillati</taxon>
        <taxon>Actinomycetota</taxon>
        <taxon>Actinomycetes</taxon>
        <taxon>Mycobacteriales</taxon>
        <taxon>Mycobacteriaceae</taxon>
        <taxon>Mycolicibacterium</taxon>
    </lineage>
</organism>
<gene>
    <name evidence="1" type="ORF">BN1047_00675</name>
</gene>
<accession>A0AAV2WF34</accession>
<dbReference type="InterPro" id="IPR007423">
    <property type="entry name" value="Sel_put"/>
</dbReference>
<reference evidence="1" key="1">
    <citation type="submission" date="2014-05" db="EMBL/GenBank/DDBJ databases">
        <authorList>
            <person name="Urmite Genomes"/>
        </authorList>
    </citation>
    <scope>NUCLEOTIDE SEQUENCE</scope>
    <source>
        <strain evidence="1">DSM 44074</strain>
    </source>
</reference>
<dbReference type="Proteomes" id="UP000028864">
    <property type="component" value="Unassembled WGS sequence"/>
</dbReference>
<sequence>MGRARTVAHQIGWYWSSLMGDNHYRRYLEHLARRHPGAPVPTEREYWRMRHAATESNPQSRCC</sequence>
<evidence type="ECO:0000313" key="1">
    <source>
        <dbReference type="EMBL" id="CDQ42817.1"/>
    </source>
</evidence>
<dbReference type="EMBL" id="LK021337">
    <property type="protein sequence ID" value="CDQ42817.1"/>
    <property type="molecule type" value="Genomic_DNA"/>
</dbReference>
<dbReference type="Pfam" id="PF04328">
    <property type="entry name" value="Sel_put"/>
    <property type="match status" value="1"/>
</dbReference>